<dbReference type="Gene3D" id="2.30.110.10">
    <property type="entry name" value="Electron Transport, Fmn-binding Protein, Chain A"/>
    <property type="match status" value="1"/>
</dbReference>
<feature type="transmembrane region" description="Helical" evidence="15">
    <location>
        <begin position="355"/>
        <end position="374"/>
    </location>
</feature>
<dbReference type="Gene3D" id="2.40.30.30">
    <property type="entry name" value="Riboflavin kinase-like"/>
    <property type="match status" value="1"/>
</dbReference>
<feature type="transmembrane region" description="Helical" evidence="15">
    <location>
        <begin position="79"/>
        <end position="98"/>
    </location>
</feature>
<dbReference type="CDD" id="cd17321">
    <property type="entry name" value="MFS_MMR_MDR_like"/>
    <property type="match status" value="1"/>
</dbReference>
<dbReference type="EC" id="2.7.1.26" evidence="2"/>
<evidence type="ECO:0000313" key="17">
    <source>
        <dbReference type="EMBL" id="QUF05810.1"/>
    </source>
</evidence>
<dbReference type="GO" id="GO:0009231">
    <property type="term" value="P:riboflavin biosynthetic process"/>
    <property type="evidence" value="ECO:0007669"/>
    <property type="project" value="InterPro"/>
</dbReference>
<sequence length="792" mass="81594">MSTSTPRGGDWLALASLCLGFFLLLVDSTIISVALPALMADLGADEGTAIWVNSSYLFAYAVPLLVAGRLGDRYGARAVYLAGLVLFILASLACGLVSDPLALVAWRVVQGLGAALMTPQSMTIIRRLFAFPALGVAMGVWASVGGVASVSGPLLGGVLVGTWGWESIFLVNVPIGLLALAAAWVWLPRAEPLRTTIPVTGVLVSGLGVFGVVAGIHGGVLPPWVPGWAAVLVGLVLVGCVVFAQRGEPDRALVPVPLFRDRGFVMASVGAAMSSFTVGAAMIPVMLHLQGARGLDSMSAALVLIPMGVVCAATAPFAGRSVSARGPRFTALIGSISLAVSVLLAAVLVAASAPIWVFAAALTVFGLANAFVWAPMSVAALNSAPDRLMGAASGAFNAIKQVGAVVGSAVTAALLAVTSQGAALAALGVAALVCVLASALLGRNAVEPLGRVSGVVVHGAGRGKDLGFPTANLDFDASTRVPEDGVYAGRFTLLDGPDAPVVLPALVSIGSNETFDGSARTVEAHVLDFDGDLYDRRAEVELESWIRGQVGFSSVEALVEQMRRDEVVGRAHFSSSGPAGSVASSAPASAADRWHDRVGGEEPRSGVLVAERAAGPVTEPYTDDVVALRQAFSAFPSGVAAIAALVDGEPVSLVVSSFSVGTSQEPPLVLFAVQLSSTTWPVLSTAPLLGVSVLGEGHAGKVRQLASTKDRENRFGGLEMAVSDSGAVFLEGAPLWLECAVEHTYPAGDHEIVVLRVRGLRSDLAQRPLVWHRSAFTTLVDERERERERVAG</sequence>
<keyword evidence="4" id="KW-1003">Cell membrane</keyword>
<comment type="catalytic activity">
    <reaction evidence="13">
        <text>riboflavin + ATP = FMN + ADP + H(+)</text>
        <dbReference type="Rhea" id="RHEA:14357"/>
        <dbReference type="ChEBI" id="CHEBI:15378"/>
        <dbReference type="ChEBI" id="CHEBI:30616"/>
        <dbReference type="ChEBI" id="CHEBI:57986"/>
        <dbReference type="ChEBI" id="CHEBI:58210"/>
        <dbReference type="ChEBI" id="CHEBI:456216"/>
        <dbReference type="EC" id="2.7.1.26"/>
    </reaction>
</comment>
<dbReference type="Gene3D" id="1.20.1250.20">
    <property type="entry name" value="MFS general substrate transporter like domains"/>
    <property type="match status" value="1"/>
</dbReference>
<keyword evidence="7" id="KW-0808">Transferase</keyword>
<dbReference type="InterPro" id="IPR036259">
    <property type="entry name" value="MFS_trans_sf"/>
</dbReference>
<reference evidence="17" key="1">
    <citation type="submission" date="2021-04" db="EMBL/GenBank/DDBJ databases">
        <title>Genomic sequence of Actinosynnema pretiosum subsp. pretiosum ATCC 31280 (C-14919).</title>
        <authorList>
            <person name="Bai L."/>
            <person name="Wang X."/>
            <person name="Xiao Y."/>
        </authorList>
    </citation>
    <scope>NUCLEOTIDE SEQUENCE</scope>
    <source>
        <strain evidence="17">ATCC 31280</strain>
    </source>
</reference>
<evidence type="ECO:0000256" key="10">
    <source>
        <dbReference type="ARBA" id="ARBA00022840"/>
    </source>
</evidence>
<feature type="transmembrane region" description="Helical" evidence="15">
    <location>
        <begin position="225"/>
        <end position="244"/>
    </location>
</feature>
<dbReference type="InterPro" id="IPR023465">
    <property type="entry name" value="Riboflavin_kinase_dom_sf"/>
</dbReference>
<dbReference type="GO" id="GO:0016646">
    <property type="term" value="F:oxidoreductase activity, acting on the CH-NH group of donors, NAD or NADP as acceptor"/>
    <property type="evidence" value="ECO:0007669"/>
    <property type="project" value="UniProtKB-ARBA"/>
</dbReference>
<evidence type="ECO:0000256" key="8">
    <source>
        <dbReference type="ARBA" id="ARBA00022692"/>
    </source>
</evidence>
<dbReference type="GO" id="GO:0005524">
    <property type="term" value="F:ATP binding"/>
    <property type="evidence" value="ECO:0007669"/>
    <property type="project" value="UniProtKB-KW"/>
</dbReference>
<proteinExistence type="predicted"/>
<organism evidence="17 18">
    <name type="scientific">Actinosynnema pretiosum subsp. pretiosum</name>
    <dbReference type="NCBI Taxonomy" id="103721"/>
    <lineage>
        <taxon>Bacteria</taxon>
        <taxon>Bacillati</taxon>
        <taxon>Actinomycetota</taxon>
        <taxon>Actinomycetes</taxon>
        <taxon>Pseudonocardiales</taxon>
        <taxon>Pseudonocardiaceae</taxon>
        <taxon>Actinosynnema</taxon>
    </lineage>
</organism>
<protein>
    <recommendedName>
        <fullName evidence="2">riboflavin kinase</fullName>
        <ecNumber evidence="2">2.7.1.26</ecNumber>
    </recommendedName>
</protein>
<keyword evidence="12 15" id="KW-0472">Membrane</keyword>
<dbReference type="PRINTS" id="PR01036">
    <property type="entry name" value="TCRTETB"/>
</dbReference>
<feature type="transmembrane region" description="Helical" evidence="15">
    <location>
        <begin position="199"/>
        <end position="219"/>
    </location>
</feature>
<keyword evidence="5" id="KW-0285">Flavoprotein</keyword>
<dbReference type="GO" id="GO:0022857">
    <property type="term" value="F:transmembrane transporter activity"/>
    <property type="evidence" value="ECO:0007669"/>
    <property type="project" value="InterPro"/>
</dbReference>
<dbReference type="SUPFAM" id="SSF82114">
    <property type="entry name" value="Riboflavin kinase-like"/>
    <property type="match status" value="1"/>
</dbReference>
<evidence type="ECO:0000256" key="4">
    <source>
        <dbReference type="ARBA" id="ARBA00022475"/>
    </source>
</evidence>
<keyword evidence="8 15" id="KW-0812">Transmembrane</keyword>
<dbReference type="Pfam" id="PF01613">
    <property type="entry name" value="Flavin_Reduct"/>
    <property type="match status" value="1"/>
</dbReference>
<dbReference type="GO" id="GO:0008531">
    <property type="term" value="F:riboflavin kinase activity"/>
    <property type="evidence" value="ECO:0007669"/>
    <property type="project" value="UniProtKB-EC"/>
</dbReference>
<dbReference type="PANTHER" id="PTHR42718:SF46">
    <property type="entry name" value="BLR6921 PROTEIN"/>
    <property type="match status" value="1"/>
</dbReference>
<dbReference type="Pfam" id="PF07690">
    <property type="entry name" value="MFS_1"/>
    <property type="match status" value="1"/>
</dbReference>
<feature type="transmembrane region" description="Helical" evidence="15">
    <location>
        <begin position="168"/>
        <end position="187"/>
    </location>
</feature>
<accession>A0AA45L9U6</accession>
<dbReference type="AlphaFoldDB" id="A0AA45L9U6"/>
<evidence type="ECO:0000256" key="11">
    <source>
        <dbReference type="ARBA" id="ARBA00022989"/>
    </source>
</evidence>
<evidence type="ECO:0000256" key="2">
    <source>
        <dbReference type="ARBA" id="ARBA00012105"/>
    </source>
</evidence>
<feature type="transmembrane region" description="Helical" evidence="15">
    <location>
        <begin position="104"/>
        <end position="121"/>
    </location>
</feature>
<dbReference type="Pfam" id="PF01687">
    <property type="entry name" value="Flavokinase"/>
    <property type="match status" value="1"/>
</dbReference>
<dbReference type="GO" id="GO:0005886">
    <property type="term" value="C:plasma membrane"/>
    <property type="evidence" value="ECO:0007669"/>
    <property type="project" value="UniProtKB-SubCell"/>
</dbReference>
<keyword evidence="10" id="KW-0067">ATP-binding</keyword>
<gene>
    <name evidence="17" type="ORF">KCV87_06930</name>
</gene>
<dbReference type="InterPro" id="IPR015865">
    <property type="entry name" value="Riboflavin_kinase_bac/euk"/>
</dbReference>
<evidence type="ECO:0000256" key="15">
    <source>
        <dbReference type="SAM" id="Phobius"/>
    </source>
</evidence>
<comment type="subcellular location">
    <subcellularLocation>
        <location evidence="1">Cell membrane</location>
        <topology evidence="1">Multi-pass membrane protein</topology>
    </subcellularLocation>
</comment>
<evidence type="ECO:0000256" key="7">
    <source>
        <dbReference type="ARBA" id="ARBA00022679"/>
    </source>
</evidence>
<dbReference type="Gene3D" id="1.20.1720.10">
    <property type="entry name" value="Multidrug resistance protein D"/>
    <property type="match status" value="1"/>
</dbReference>
<keyword evidence="3" id="KW-0813">Transport</keyword>
<evidence type="ECO:0000256" key="14">
    <source>
        <dbReference type="SAM" id="MobiDB-lite"/>
    </source>
</evidence>
<evidence type="ECO:0000256" key="1">
    <source>
        <dbReference type="ARBA" id="ARBA00004651"/>
    </source>
</evidence>
<feature type="region of interest" description="Disordered" evidence="14">
    <location>
        <begin position="574"/>
        <end position="602"/>
    </location>
</feature>
<keyword evidence="11 15" id="KW-1133">Transmembrane helix</keyword>
<keyword evidence="9" id="KW-0547">Nucleotide-binding</keyword>
<dbReference type="SUPFAM" id="SSF103473">
    <property type="entry name" value="MFS general substrate transporter"/>
    <property type="match status" value="1"/>
</dbReference>
<feature type="transmembrane region" description="Helical" evidence="15">
    <location>
        <begin position="329"/>
        <end position="349"/>
    </location>
</feature>
<dbReference type="SUPFAM" id="SSF50475">
    <property type="entry name" value="FMN-binding split barrel"/>
    <property type="match status" value="1"/>
</dbReference>
<evidence type="ECO:0000256" key="6">
    <source>
        <dbReference type="ARBA" id="ARBA00022643"/>
    </source>
</evidence>
<dbReference type="SMART" id="SM00904">
    <property type="entry name" value="Flavokinase"/>
    <property type="match status" value="1"/>
</dbReference>
<dbReference type="Proteomes" id="UP000677152">
    <property type="component" value="Chromosome"/>
</dbReference>
<feature type="compositionally biased region" description="Low complexity" evidence="14">
    <location>
        <begin position="574"/>
        <end position="591"/>
    </location>
</feature>
<feature type="compositionally biased region" description="Basic and acidic residues" evidence="14">
    <location>
        <begin position="592"/>
        <end position="602"/>
    </location>
</feature>
<evidence type="ECO:0000256" key="13">
    <source>
        <dbReference type="ARBA" id="ARBA00047880"/>
    </source>
</evidence>
<dbReference type="InterPro" id="IPR020846">
    <property type="entry name" value="MFS_dom"/>
</dbReference>
<feature type="domain" description="Major facilitator superfamily (MFS) profile" evidence="16">
    <location>
        <begin position="13"/>
        <end position="446"/>
    </location>
</feature>
<name>A0AA45L9U6_9PSEU</name>
<feature type="transmembrane region" description="Helical" evidence="15">
    <location>
        <begin position="12"/>
        <end position="38"/>
    </location>
</feature>
<evidence type="ECO:0000256" key="3">
    <source>
        <dbReference type="ARBA" id="ARBA00022448"/>
    </source>
</evidence>
<dbReference type="GO" id="GO:0010181">
    <property type="term" value="F:FMN binding"/>
    <property type="evidence" value="ECO:0007669"/>
    <property type="project" value="InterPro"/>
</dbReference>
<dbReference type="EMBL" id="CP073249">
    <property type="protein sequence ID" value="QUF05810.1"/>
    <property type="molecule type" value="Genomic_DNA"/>
</dbReference>
<evidence type="ECO:0000313" key="18">
    <source>
        <dbReference type="Proteomes" id="UP000677152"/>
    </source>
</evidence>
<evidence type="ECO:0000256" key="12">
    <source>
        <dbReference type="ARBA" id="ARBA00023136"/>
    </source>
</evidence>
<evidence type="ECO:0000259" key="16">
    <source>
        <dbReference type="PROSITE" id="PS50850"/>
    </source>
</evidence>
<feature type="transmembrane region" description="Helical" evidence="15">
    <location>
        <begin position="50"/>
        <end position="67"/>
    </location>
</feature>
<feature type="transmembrane region" description="Helical" evidence="15">
    <location>
        <begin position="299"/>
        <end position="317"/>
    </location>
</feature>
<dbReference type="InterPro" id="IPR011701">
    <property type="entry name" value="MFS"/>
</dbReference>
<dbReference type="InterPro" id="IPR002563">
    <property type="entry name" value="Flavin_Rdtase-like_dom"/>
</dbReference>
<feature type="transmembrane region" description="Helical" evidence="15">
    <location>
        <begin position="395"/>
        <end position="416"/>
    </location>
</feature>
<dbReference type="PANTHER" id="PTHR42718">
    <property type="entry name" value="MAJOR FACILITATOR SUPERFAMILY MULTIDRUG TRANSPORTER MFSC"/>
    <property type="match status" value="1"/>
</dbReference>
<dbReference type="InterPro" id="IPR012349">
    <property type="entry name" value="Split_barrel_FMN-bd"/>
</dbReference>
<dbReference type="SMART" id="SM00903">
    <property type="entry name" value="Flavin_Reduct"/>
    <property type="match status" value="1"/>
</dbReference>
<keyword evidence="6" id="KW-0288">FMN</keyword>
<evidence type="ECO:0000256" key="5">
    <source>
        <dbReference type="ARBA" id="ARBA00022630"/>
    </source>
</evidence>
<evidence type="ECO:0000256" key="9">
    <source>
        <dbReference type="ARBA" id="ARBA00022741"/>
    </source>
</evidence>
<dbReference type="PROSITE" id="PS50850">
    <property type="entry name" value="MFS"/>
    <property type="match status" value="1"/>
</dbReference>
<feature type="transmembrane region" description="Helical" evidence="15">
    <location>
        <begin position="264"/>
        <end position="287"/>
    </location>
</feature>
<feature type="transmembrane region" description="Helical" evidence="15">
    <location>
        <begin position="128"/>
        <end position="148"/>
    </location>
</feature>